<evidence type="ECO:0000313" key="4">
    <source>
        <dbReference type="EMBL" id="ODQ94996.1"/>
    </source>
</evidence>
<feature type="signal peptide" evidence="2">
    <location>
        <begin position="1"/>
        <end position="26"/>
    </location>
</feature>
<feature type="chain" id="PRO_5039671089" description="Peptidase M15C domain-containing protein" evidence="2">
    <location>
        <begin position="27"/>
        <end position="257"/>
    </location>
</feature>
<feature type="domain" description="Peptidase M15C" evidence="3">
    <location>
        <begin position="176"/>
        <end position="256"/>
    </location>
</feature>
<keyword evidence="2" id="KW-0732">Signal</keyword>
<dbReference type="GO" id="GO:0008233">
    <property type="term" value="F:peptidase activity"/>
    <property type="evidence" value="ECO:0007669"/>
    <property type="project" value="InterPro"/>
</dbReference>
<dbReference type="Proteomes" id="UP000094243">
    <property type="component" value="Unassembled WGS sequence"/>
</dbReference>
<dbReference type="Pfam" id="PF13539">
    <property type="entry name" value="Peptidase_M15_4"/>
    <property type="match status" value="1"/>
</dbReference>
<protein>
    <recommendedName>
        <fullName evidence="3">Peptidase M15C domain-containing protein</fullName>
    </recommendedName>
</protein>
<gene>
    <name evidence="4" type="ORF">BHQ17_06950</name>
</gene>
<dbReference type="AlphaFoldDB" id="A0A1E3RYK7"/>
<comment type="caution">
    <text evidence="4">The sequence shown here is derived from an EMBL/GenBank/DDBJ whole genome shotgun (WGS) entry which is preliminary data.</text>
</comment>
<evidence type="ECO:0000259" key="3">
    <source>
        <dbReference type="Pfam" id="PF13539"/>
    </source>
</evidence>
<feature type="compositionally biased region" description="Pro residues" evidence="1">
    <location>
        <begin position="29"/>
        <end position="77"/>
    </location>
</feature>
<dbReference type="Gene3D" id="3.30.1380.10">
    <property type="match status" value="1"/>
</dbReference>
<proteinExistence type="predicted"/>
<feature type="region of interest" description="Disordered" evidence="1">
    <location>
        <begin position="27"/>
        <end position="78"/>
    </location>
</feature>
<accession>A0A1E3RYK7</accession>
<dbReference type="RefSeq" id="WP_069404485.1">
    <property type="nucleotide sequence ID" value="NZ_MIGZ01000027.1"/>
</dbReference>
<reference evidence="5" key="1">
    <citation type="submission" date="2016-09" db="EMBL/GenBank/DDBJ databases">
        <authorList>
            <person name="Greninger A.L."/>
            <person name="Jerome K.R."/>
            <person name="Mcnair B."/>
            <person name="Wallis C."/>
            <person name="Fang F."/>
        </authorList>
    </citation>
    <scope>NUCLEOTIDE SEQUENCE [LARGE SCALE GENOMIC DNA]</scope>
    <source>
        <strain evidence="5">M7</strain>
    </source>
</reference>
<dbReference type="OrthoDB" id="9799970at2"/>
<dbReference type="SUPFAM" id="SSF55166">
    <property type="entry name" value="Hedgehog/DD-peptidase"/>
    <property type="match status" value="1"/>
</dbReference>
<evidence type="ECO:0000256" key="2">
    <source>
        <dbReference type="SAM" id="SignalP"/>
    </source>
</evidence>
<sequence length="257" mass="28072">MRVHTRRRLATLAMAATAFVALPHCSAEPAPPPAAPSSPPPSTTVPAPSSPPPPSTTVPAASPSPPPSPTTPLPPAVHPVTAAELGASWRPGCPLEPQRLRRVEIDYVGFDNLPHRGELIVHEDLVGEVIAIFGQLYRLGYPIEKMTTVEHYPNADDELSMRDNNTSAFNCRDIPGSGQWSWHAYGRAIDLNPLINPYIDAAGDFQPGNAEVYLDRRRIDPGLLHDGDPAVLAFTDRGWTWGGHWRTPKDYQHFELP</sequence>
<dbReference type="InterPro" id="IPR009045">
    <property type="entry name" value="Zn_M74/Hedgehog-like"/>
</dbReference>
<dbReference type="InterPro" id="IPR039561">
    <property type="entry name" value="Peptidase_M15C"/>
</dbReference>
<evidence type="ECO:0000256" key="1">
    <source>
        <dbReference type="SAM" id="MobiDB-lite"/>
    </source>
</evidence>
<dbReference type="EMBL" id="MIGZ01000027">
    <property type="protein sequence ID" value="ODQ94996.1"/>
    <property type="molecule type" value="Genomic_DNA"/>
</dbReference>
<organism evidence="4 5">
    <name type="scientific">Mycolicibacterium holsaticum</name>
    <dbReference type="NCBI Taxonomy" id="152142"/>
    <lineage>
        <taxon>Bacteria</taxon>
        <taxon>Bacillati</taxon>
        <taxon>Actinomycetota</taxon>
        <taxon>Actinomycetes</taxon>
        <taxon>Mycobacteriales</taxon>
        <taxon>Mycobacteriaceae</taxon>
        <taxon>Mycolicibacterium</taxon>
    </lineage>
</organism>
<name>A0A1E3RYK7_9MYCO</name>
<evidence type="ECO:0000313" key="5">
    <source>
        <dbReference type="Proteomes" id="UP000094243"/>
    </source>
</evidence>
<keyword evidence="5" id="KW-1185">Reference proteome</keyword>